<dbReference type="AlphaFoldDB" id="A0A0R0IM09"/>
<dbReference type="Gramene" id="KRH39903">
    <property type="protein sequence ID" value="KRH39903"/>
    <property type="gene ID" value="GLYMA_09G226800"/>
</dbReference>
<keyword evidence="1" id="KW-0812">Transmembrane</keyword>
<reference evidence="2" key="3">
    <citation type="submission" date="2018-07" db="EMBL/GenBank/DDBJ databases">
        <title>WGS assembly of Glycine max.</title>
        <authorList>
            <person name="Schmutz J."/>
            <person name="Cannon S."/>
            <person name="Schlueter J."/>
            <person name="Ma J."/>
            <person name="Mitros T."/>
            <person name="Nelson W."/>
            <person name="Hyten D."/>
            <person name="Song Q."/>
            <person name="Thelen J."/>
            <person name="Cheng J."/>
            <person name="Xu D."/>
            <person name="Hellsten U."/>
            <person name="May G."/>
            <person name="Yu Y."/>
            <person name="Sakurai T."/>
            <person name="Umezawa T."/>
            <person name="Bhattacharyya M."/>
            <person name="Sandhu D."/>
            <person name="Valliyodan B."/>
            <person name="Lindquist E."/>
            <person name="Peto M."/>
            <person name="Grant D."/>
            <person name="Shu S."/>
            <person name="Goodstein D."/>
            <person name="Barry K."/>
            <person name="Futrell-Griggs M."/>
            <person name="Abernathy B."/>
            <person name="Du J."/>
            <person name="Tian Z."/>
            <person name="Zhu L."/>
            <person name="Gill N."/>
            <person name="Joshi T."/>
            <person name="Libault M."/>
            <person name="Sethuraman A."/>
            <person name="Zhang X."/>
            <person name="Shinozaki K."/>
            <person name="Nguyen H."/>
            <person name="Wing R."/>
            <person name="Cregan P."/>
            <person name="Specht J."/>
            <person name="Grimwood J."/>
            <person name="Rokhsar D."/>
            <person name="Stacey G."/>
            <person name="Shoemaker R."/>
            <person name="Jackson S."/>
        </authorList>
    </citation>
    <scope>NUCLEOTIDE SEQUENCE</scope>
    <source>
        <tissue evidence="2">Callus</tissue>
    </source>
</reference>
<proteinExistence type="predicted"/>
<keyword evidence="1" id="KW-0472">Membrane</keyword>
<evidence type="ECO:0000313" key="4">
    <source>
        <dbReference type="Proteomes" id="UP000008827"/>
    </source>
</evidence>
<dbReference type="EnsemblPlants" id="KRH39903">
    <property type="protein sequence ID" value="KRH39903"/>
    <property type="gene ID" value="GLYMA_09G226800"/>
</dbReference>
<keyword evidence="4" id="KW-1185">Reference proteome</keyword>
<feature type="transmembrane region" description="Helical" evidence="1">
    <location>
        <begin position="18"/>
        <end position="40"/>
    </location>
</feature>
<evidence type="ECO:0000256" key="1">
    <source>
        <dbReference type="SAM" id="Phobius"/>
    </source>
</evidence>
<gene>
    <name evidence="2" type="ORF">GLYMA_09G226800</name>
</gene>
<protein>
    <submittedName>
        <fullName evidence="2 3">Uncharacterized protein</fullName>
    </submittedName>
</protein>
<dbReference type="Proteomes" id="UP000008827">
    <property type="component" value="Chromosome 9"/>
</dbReference>
<keyword evidence="1" id="KW-1133">Transmembrane helix</keyword>
<evidence type="ECO:0000313" key="3">
    <source>
        <dbReference type="EnsemblPlants" id="KRH39903"/>
    </source>
</evidence>
<dbReference type="EMBL" id="CM000842">
    <property type="protein sequence ID" value="KRH39903.1"/>
    <property type="molecule type" value="Genomic_DNA"/>
</dbReference>
<accession>A0A0R0IM09</accession>
<evidence type="ECO:0000313" key="2">
    <source>
        <dbReference type="EMBL" id="KRH39903.1"/>
    </source>
</evidence>
<sequence>MEALLQFAPMQSSVDEGFWHRLTILQFPYSGYFTTLILWIRMTC</sequence>
<organism evidence="2">
    <name type="scientific">Glycine max</name>
    <name type="common">Soybean</name>
    <name type="synonym">Glycine hispida</name>
    <dbReference type="NCBI Taxonomy" id="3847"/>
    <lineage>
        <taxon>Eukaryota</taxon>
        <taxon>Viridiplantae</taxon>
        <taxon>Streptophyta</taxon>
        <taxon>Embryophyta</taxon>
        <taxon>Tracheophyta</taxon>
        <taxon>Spermatophyta</taxon>
        <taxon>Magnoliopsida</taxon>
        <taxon>eudicotyledons</taxon>
        <taxon>Gunneridae</taxon>
        <taxon>Pentapetalae</taxon>
        <taxon>rosids</taxon>
        <taxon>fabids</taxon>
        <taxon>Fabales</taxon>
        <taxon>Fabaceae</taxon>
        <taxon>Papilionoideae</taxon>
        <taxon>50 kb inversion clade</taxon>
        <taxon>NPAAA clade</taxon>
        <taxon>indigoferoid/millettioid clade</taxon>
        <taxon>Phaseoleae</taxon>
        <taxon>Glycine</taxon>
        <taxon>Glycine subgen. Soja</taxon>
    </lineage>
</organism>
<dbReference type="InParanoid" id="A0A0R0IM09"/>
<reference evidence="3" key="2">
    <citation type="submission" date="2018-02" db="UniProtKB">
        <authorList>
            <consortium name="EnsemblPlants"/>
        </authorList>
    </citation>
    <scope>IDENTIFICATION</scope>
    <source>
        <strain evidence="3">Williams 82</strain>
    </source>
</reference>
<name>A0A0R0IM09_SOYBN</name>
<reference evidence="2 3" key="1">
    <citation type="journal article" date="2010" name="Nature">
        <title>Genome sequence of the palaeopolyploid soybean.</title>
        <authorList>
            <person name="Schmutz J."/>
            <person name="Cannon S.B."/>
            <person name="Schlueter J."/>
            <person name="Ma J."/>
            <person name="Mitros T."/>
            <person name="Nelson W."/>
            <person name="Hyten D.L."/>
            <person name="Song Q."/>
            <person name="Thelen J.J."/>
            <person name="Cheng J."/>
            <person name="Xu D."/>
            <person name="Hellsten U."/>
            <person name="May G.D."/>
            <person name="Yu Y."/>
            <person name="Sakurai T."/>
            <person name="Umezawa T."/>
            <person name="Bhattacharyya M.K."/>
            <person name="Sandhu D."/>
            <person name="Valliyodan B."/>
            <person name="Lindquist E."/>
            <person name="Peto M."/>
            <person name="Grant D."/>
            <person name="Shu S."/>
            <person name="Goodstein D."/>
            <person name="Barry K."/>
            <person name="Futrell-Griggs M."/>
            <person name="Abernathy B."/>
            <person name="Du J."/>
            <person name="Tian Z."/>
            <person name="Zhu L."/>
            <person name="Gill N."/>
            <person name="Joshi T."/>
            <person name="Libault M."/>
            <person name="Sethuraman A."/>
            <person name="Zhang X.-C."/>
            <person name="Shinozaki K."/>
            <person name="Nguyen H.T."/>
            <person name="Wing R.A."/>
            <person name="Cregan P."/>
            <person name="Specht J."/>
            <person name="Grimwood J."/>
            <person name="Rokhsar D."/>
            <person name="Stacey G."/>
            <person name="Shoemaker R.C."/>
            <person name="Jackson S.A."/>
        </authorList>
    </citation>
    <scope>NUCLEOTIDE SEQUENCE [LARGE SCALE GENOMIC DNA]</scope>
    <source>
        <strain evidence="3">cv. Williams 82</strain>
        <tissue evidence="2">Callus</tissue>
    </source>
</reference>